<protein>
    <submittedName>
        <fullName evidence="1">Uncharacterized protein</fullName>
    </submittedName>
</protein>
<evidence type="ECO:0000313" key="1">
    <source>
        <dbReference type="EMBL" id="GAH15562.1"/>
    </source>
</evidence>
<feature type="non-terminal residue" evidence="1">
    <location>
        <position position="35"/>
    </location>
</feature>
<gene>
    <name evidence="1" type="ORF">S01H4_60330</name>
</gene>
<dbReference type="EMBL" id="BART01035553">
    <property type="protein sequence ID" value="GAH15562.1"/>
    <property type="molecule type" value="Genomic_DNA"/>
</dbReference>
<reference evidence="1" key="1">
    <citation type="journal article" date="2014" name="Front. Microbiol.">
        <title>High frequency of phylogenetically diverse reductive dehalogenase-homologous genes in deep subseafloor sedimentary metagenomes.</title>
        <authorList>
            <person name="Kawai M."/>
            <person name="Futagami T."/>
            <person name="Toyoda A."/>
            <person name="Takaki Y."/>
            <person name="Nishi S."/>
            <person name="Hori S."/>
            <person name="Arai W."/>
            <person name="Tsubouchi T."/>
            <person name="Morono Y."/>
            <person name="Uchiyama I."/>
            <person name="Ito T."/>
            <person name="Fujiyama A."/>
            <person name="Inagaki F."/>
            <person name="Takami H."/>
        </authorList>
    </citation>
    <scope>NUCLEOTIDE SEQUENCE</scope>
    <source>
        <strain evidence="1">Expedition CK06-06</strain>
    </source>
</reference>
<organism evidence="1">
    <name type="scientific">marine sediment metagenome</name>
    <dbReference type="NCBI Taxonomy" id="412755"/>
    <lineage>
        <taxon>unclassified sequences</taxon>
        <taxon>metagenomes</taxon>
        <taxon>ecological metagenomes</taxon>
    </lineage>
</organism>
<proteinExistence type="predicted"/>
<accession>X1D5T6</accession>
<sequence length="35" mass="3821">MRKLIGVCGSDSTDKELSSATLKTAEEVGYYIAQR</sequence>
<comment type="caution">
    <text evidence="1">The sequence shown here is derived from an EMBL/GenBank/DDBJ whole genome shotgun (WGS) entry which is preliminary data.</text>
</comment>
<name>X1D5T6_9ZZZZ</name>
<dbReference type="AlphaFoldDB" id="X1D5T6"/>